<organism evidence="1 2">
    <name type="scientific">Metarhizium guizhouense (strain ARSEF 977)</name>
    <dbReference type="NCBI Taxonomy" id="1276136"/>
    <lineage>
        <taxon>Eukaryota</taxon>
        <taxon>Fungi</taxon>
        <taxon>Dikarya</taxon>
        <taxon>Ascomycota</taxon>
        <taxon>Pezizomycotina</taxon>
        <taxon>Sordariomycetes</taxon>
        <taxon>Hypocreomycetidae</taxon>
        <taxon>Hypocreales</taxon>
        <taxon>Clavicipitaceae</taxon>
        <taxon>Metarhizium</taxon>
    </lineage>
</organism>
<dbReference type="EMBL" id="AZNH01000051">
    <property type="protein sequence ID" value="KID83865.1"/>
    <property type="molecule type" value="Genomic_DNA"/>
</dbReference>
<accession>A0A0B4GAM9</accession>
<reference evidence="1 2" key="1">
    <citation type="journal article" date="2014" name="Proc. Natl. Acad. Sci. U.S.A.">
        <title>Trajectory and genomic determinants of fungal-pathogen speciation and host adaptation.</title>
        <authorList>
            <person name="Hu X."/>
            <person name="Xiao G."/>
            <person name="Zheng P."/>
            <person name="Shang Y."/>
            <person name="Su Y."/>
            <person name="Zhang X."/>
            <person name="Liu X."/>
            <person name="Zhan S."/>
            <person name="St Leger R.J."/>
            <person name="Wang C."/>
        </authorList>
    </citation>
    <scope>NUCLEOTIDE SEQUENCE [LARGE SCALE GENOMIC DNA]</scope>
    <source>
        <strain evidence="1 2">ARSEF 977</strain>
    </source>
</reference>
<evidence type="ECO:0000313" key="1">
    <source>
        <dbReference type="EMBL" id="KID83865.1"/>
    </source>
</evidence>
<dbReference type="HOGENOM" id="CLU_888631_0_0_1"/>
<dbReference type="AlphaFoldDB" id="A0A0B4GAM9"/>
<name>A0A0B4GAM9_METGA</name>
<protein>
    <submittedName>
        <fullName evidence="1">Uncharacterized protein</fullName>
    </submittedName>
</protein>
<evidence type="ECO:0000313" key="2">
    <source>
        <dbReference type="Proteomes" id="UP000031192"/>
    </source>
</evidence>
<comment type="caution">
    <text evidence="1">The sequence shown here is derived from an EMBL/GenBank/DDBJ whole genome shotgun (WGS) entry which is preliminary data.</text>
</comment>
<proteinExistence type="predicted"/>
<dbReference type="Proteomes" id="UP000031192">
    <property type="component" value="Unassembled WGS sequence"/>
</dbReference>
<sequence length="340" mass="38338">MKPIDFDFYEPEDIFDALQNCSIASVGKFTERHIRPLLLLADSLQARGQALENMVYAAQGYDDLAIILLEPADREHVLPHETILADENVPSATRNLDKSLQLAFRGKRNFQNTVVLDARPLRGQTIRDRETSDERARKDTLAYQALQESLALLQPKVVVVCHCDQDAIDDGLPEALCSSIQRAGEAQRLRLRGHEFIKVWSYHPIFIERTDIRQRPQRVMREFLFDATLVLAANALVGRKLAGFGLSNIRDSALNGAMMVFGHDGPTRSYRYISKADFTPADVIKRLRELGPEGPTDETAGLETKRSNELLKRYHREAVIFPSAPIFTSKDDPLLVFGPI</sequence>
<gene>
    <name evidence="1" type="ORF">MGU_08837</name>
</gene>
<keyword evidence="2" id="KW-1185">Reference proteome</keyword>